<dbReference type="EMBL" id="MLJW01000647">
    <property type="protein sequence ID" value="OIQ84087.1"/>
    <property type="molecule type" value="Genomic_DNA"/>
</dbReference>
<evidence type="ECO:0000313" key="1">
    <source>
        <dbReference type="EMBL" id="OIQ84087.1"/>
    </source>
</evidence>
<protein>
    <submittedName>
        <fullName evidence="1">Uncharacterized protein</fullName>
    </submittedName>
</protein>
<reference evidence="1" key="1">
    <citation type="submission" date="2016-10" db="EMBL/GenBank/DDBJ databases">
        <title>Sequence of Gallionella enrichment culture.</title>
        <authorList>
            <person name="Poehlein A."/>
            <person name="Muehling M."/>
            <person name="Daniel R."/>
        </authorList>
    </citation>
    <scope>NUCLEOTIDE SEQUENCE</scope>
</reference>
<gene>
    <name evidence="1" type="ORF">GALL_341090</name>
</gene>
<comment type="caution">
    <text evidence="1">The sequence shown here is derived from an EMBL/GenBank/DDBJ whole genome shotgun (WGS) entry which is preliminary data.</text>
</comment>
<sequence>MFVQRHGQYGAEFTLGKRFDHVAKRFGQLGARQNVIGGKSGQENHRQGKLTANGLRRRNAVHGTGELDVHQHQVWPQDSHHFQRLLALTRGTDHAVTQHSELLLDVAHHQKLVFNDQYLLWTLNRNGCHVVLPD</sequence>
<dbReference type="AlphaFoldDB" id="A0A1J5QW48"/>
<organism evidence="1">
    <name type="scientific">mine drainage metagenome</name>
    <dbReference type="NCBI Taxonomy" id="410659"/>
    <lineage>
        <taxon>unclassified sequences</taxon>
        <taxon>metagenomes</taxon>
        <taxon>ecological metagenomes</taxon>
    </lineage>
</organism>
<accession>A0A1J5QW48</accession>
<proteinExistence type="predicted"/>
<name>A0A1J5QW48_9ZZZZ</name>